<dbReference type="AlphaFoldDB" id="D0WCU3"/>
<organism evidence="2 3">
    <name type="scientific">Neisseria lactamica ATCC 23970</name>
    <dbReference type="NCBI Taxonomy" id="546265"/>
    <lineage>
        <taxon>Bacteria</taxon>
        <taxon>Pseudomonadati</taxon>
        <taxon>Pseudomonadota</taxon>
        <taxon>Betaproteobacteria</taxon>
        <taxon>Neisseriales</taxon>
        <taxon>Neisseriaceae</taxon>
        <taxon>Neisseria</taxon>
    </lineage>
</organism>
<proteinExistence type="predicted"/>
<name>D0WCU3_NEILA</name>
<dbReference type="EMBL" id="ACEQ02000036">
    <property type="protein sequence ID" value="EEZ74603.1"/>
    <property type="molecule type" value="Genomic_DNA"/>
</dbReference>
<evidence type="ECO:0000313" key="3">
    <source>
        <dbReference type="Proteomes" id="UP000003843"/>
    </source>
</evidence>
<keyword evidence="1" id="KW-0472">Membrane</keyword>
<accession>D0WCU3</accession>
<keyword evidence="1" id="KW-1133">Transmembrane helix</keyword>
<evidence type="ECO:0000313" key="2">
    <source>
        <dbReference type="EMBL" id="EEZ74603.1"/>
    </source>
</evidence>
<reference evidence="2 3" key="1">
    <citation type="submission" date="2009-10" db="EMBL/GenBank/DDBJ databases">
        <authorList>
            <person name="Weinstock G."/>
            <person name="Sodergren E."/>
            <person name="Clifton S."/>
            <person name="Fulton L."/>
            <person name="Fulton B."/>
            <person name="Courtney L."/>
            <person name="Fronick C."/>
            <person name="Harrison M."/>
            <person name="Strong C."/>
            <person name="Farmer C."/>
            <person name="Delahaunty K."/>
            <person name="Markovic C."/>
            <person name="Hall O."/>
            <person name="Minx P."/>
            <person name="Tomlinson C."/>
            <person name="Mitreva M."/>
            <person name="Nelson J."/>
            <person name="Hou S."/>
            <person name="Wollam A."/>
            <person name="Pepin K.H."/>
            <person name="Johnson M."/>
            <person name="Bhonagiri V."/>
            <person name="Nash W.E."/>
            <person name="Warren W."/>
            <person name="Chinwalla A."/>
            <person name="Mardis E.R."/>
            <person name="Wilson R.K."/>
        </authorList>
    </citation>
    <scope>NUCLEOTIDE SEQUENCE [LARGE SCALE GENOMIC DNA]</scope>
    <source>
        <strain evidence="2 3">ATCC 23970</strain>
    </source>
</reference>
<sequence>MEPILTDPKKLDSLIKRLSGSEFCTEQVVGFFVCGGCCFFTGFLPLGLGFGL</sequence>
<evidence type="ECO:0000256" key="1">
    <source>
        <dbReference type="SAM" id="Phobius"/>
    </source>
</evidence>
<feature type="transmembrane region" description="Helical" evidence="1">
    <location>
        <begin position="28"/>
        <end position="50"/>
    </location>
</feature>
<comment type="caution">
    <text evidence="2">The sequence shown here is derived from an EMBL/GenBank/DDBJ whole genome shotgun (WGS) entry which is preliminary data.</text>
</comment>
<dbReference type="Proteomes" id="UP000003843">
    <property type="component" value="Unassembled WGS sequence"/>
</dbReference>
<gene>
    <name evidence="2" type="ORF">NEILACOT_05377</name>
</gene>
<keyword evidence="1" id="KW-0812">Transmembrane</keyword>
<protein>
    <submittedName>
        <fullName evidence="2">Uncharacterized protein</fullName>
    </submittedName>
</protein>